<name>A0A3G9J6U4_9BACL</name>
<evidence type="ECO:0000256" key="1">
    <source>
        <dbReference type="ARBA" id="ARBA00005953"/>
    </source>
</evidence>
<evidence type="ECO:0000313" key="4">
    <source>
        <dbReference type="Proteomes" id="UP000275368"/>
    </source>
</evidence>
<keyword evidence="4" id="KW-1185">Reference proteome</keyword>
<dbReference type="NCBIfam" id="TIGR00051">
    <property type="entry name" value="YbgC/FadM family acyl-CoA thioesterase"/>
    <property type="match status" value="1"/>
</dbReference>
<dbReference type="PANTHER" id="PTHR31793">
    <property type="entry name" value="4-HYDROXYBENZOYL-COA THIOESTERASE FAMILY MEMBER"/>
    <property type="match status" value="1"/>
</dbReference>
<dbReference type="InterPro" id="IPR008272">
    <property type="entry name" value="HB-CoA_thioesterase_AS"/>
</dbReference>
<evidence type="ECO:0000313" key="3">
    <source>
        <dbReference type="EMBL" id="BBH21481.1"/>
    </source>
</evidence>
<dbReference type="AlphaFoldDB" id="A0A3G9J6U4"/>
<dbReference type="KEGG" id="pbk:Back11_28260"/>
<gene>
    <name evidence="3" type="ORF">Back11_28260</name>
</gene>
<proteinExistence type="inferred from homology"/>
<dbReference type="GO" id="GO:0047617">
    <property type="term" value="F:fatty acyl-CoA hydrolase activity"/>
    <property type="evidence" value="ECO:0007669"/>
    <property type="project" value="TreeGrafter"/>
</dbReference>
<dbReference type="OrthoDB" id="9800856at2"/>
<evidence type="ECO:0000256" key="2">
    <source>
        <dbReference type="ARBA" id="ARBA00022801"/>
    </source>
</evidence>
<dbReference type="PROSITE" id="PS01328">
    <property type="entry name" value="4HBCOA_THIOESTERASE"/>
    <property type="match status" value="1"/>
</dbReference>
<keyword evidence="2" id="KW-0378">Hydrolase</keyword>
<dbReference type="InterPro" id="IPR006683">
    <property type="entry name" value="Thioestr_dom"/>
</dbReference>
<dbReference type="Proteomes" id="UP000275368">
    <property type="component" value="Chromosome"/>
</dbReference>
<dbReference type="InterPro" id="IPR050563">
    <property type="entry name" value="4-hydroxybenzoyl-CoA_TE"/>
</dbReference>
<dbReference type="SUPFAM" id="SSF54637">
    <property type="entry name" value="Thioesterase/thiol ester dehydrase-isomerase"/>
    <property type="match status" value="1"/>
</dbReference>
<organism evidence="3 4">
    <name type="scientific">Paenibacillus baekrokdamisoli</name>
    <dbReference type="NCBI Taxonomy" id="1712516"/>
    <lineage>
        <taxon>Bacteria</taxon>
        <taxon>Bacillati</taxon>
        <taxon>Bacillota</taxon>
        <taxon>Bacilli</taxon>
        <taxon>Bacillales</taxon>
        <taxon>Paenibacillaceae</taxon>
        <taxon>Paenibacillus</taxon>
    </lineage>
</organism>
<dbReference type="PIRSF" id="PIRSF003230">
    <property type="entry name" value="YbgC"/>
    <property type="match status" value="1"/>
</dbReference>
<dbReference type="CDD" id="cd00586">
    <property type="entry name" value="4HBT"/>
    <property type="match status" value="1"/>
</dbReference>
<dbReference type="Gene3D" id="3.10.129.10">
    <property type="entry name" value="Hotdog Thioesterase"/>
    <property type="match status" value="1"/>
</dbReference>
<dbReference type="RefSeq" id="WP_125658055.1">
    <property type="nucleotide sequence ID" value="NZ_AP019308.1"/>
</dbReference>
<protein>
    <submittedName>
        <fullName evidence="3">Uncharacterized protein</fullName>
    </submittedName>
</protein>
<dbReference type="EMBL" id="AP019308">
    <property type="protein sequence ID" value="BBH21481.1"/>
    <property type="molecule type" value="Genomic_DNA"/>
</dbReference>
<comment type="similarity">
    <text evidence="1">Belongs to the 4-hydroxybenzoyl-CoA thioesterase family.</text>
</comment>
<reference evidence="3 4" key="1">
    <citation type="submission" date="2018-11" db="EMBL/GenBank/DDBJ databases">
        <title>Complete genome sequence of Paenibacillus baekrokdamisoli strain KCTC 33723.</title>
        <authorList>
            <person name="Kang S.W."/>
            <person name="Lee K.C."/>
            <person name="Kim K.K."/>
            <person name="Kim J.S."/>
            <person name="Kim D.S."/>
            <person name="Ko S.H."/>
            <person name="Yang S.H."/>
            <person name="Lee J.S."/>
        </authorList>
    </citation>
    <scope>NUCLEOTIDE SEQUENCE [LARGE SCALE GENOMIC DNA]</scope>
    <source>
        <strain evidence="3 4">KCTC 33723</strain>
    </source>
</reference>
<dbReference type="Pfam" id="PF03061">
    <property type="entry name" value="4HBT"/>
    <property type="match status" value="1"/>
</dbReference>
<dbReference type="PANTHER" id="PTHR31793:SF27">
    <property type="entry name" value="NOVEL THIOESTERASE SUPERFAMILY DOMAIN AND SAPOSIN A-TYPE DOMAIN CONTAINING PROTEIN (0610012H03RIK)"/>
    <property type="match status" value="1"/>
</dbReference>
<dbReference type="InterPro" id="IPR006684">
    <property type="entry name" value="YbgC/YbaW"/>
</dbReference>
<sequence>MTDTDKPVIWHLHPLRVRYQETDQMGVVFHGNYLTWFEIGRTELVRYLGMSYQAIEKAGMLLPVVDLACSYRSPARYDDWVVICTTVEQFSSIRISFRSEVRRINEMTSLPKAWLGEEPPGELLVKGETHHVWVNAEWKPSRVEKAIPELYERLKTLAAGTLPIEGEK</sequence>
<accession>A0A3G9J6U4</accession>
<dbReference type="InterPro" id="IPR029069">
    <property type="entry name" value="HotDog_dom_sf"/>
</dbReference>